<organism evidence="1">
    <name type="scientific">hydrothermal vent metagenome</name>
    <dbReference type="NCBI Taxonomy" id="652676"/>
    <lineage>
        <taxon>unclassified sequences</taxon>
        <taxon>metagenomes</taxon>
        <taxon>ecological metagenomes</taxon>
    </lineage>
</organism>
<protein>
    <submittedName>
        <fullName evidence="1">Uncharacterized protein</fullName>
    </submittedName>
</protein>
<name>A0A3B0YVV2_9ZZZZ</name>
<reference evidence="1" key="1">
    <citation type="submission" date="2018-06" db="EMBL/GenBank/DDBJ databases">
        <authorList>
            <person name="Zhirakovskaya E."/>
        </authorList>
    </citation>
    <scope>NUCLEOTIDE SEQUENCE</scope>
</reference>
<evidence type="ECO:0000313" key="1">
    <source>
        <dbReference type="EMBL" id="VAW80033.1"/>
    </source>
</evidence>
<dbReference type="EMBL" id="UOFL01000186">
    <property type="protein sequence ID" value="VAW80033.1"/>
    <property type="molecule type" value="Genomic_DNA"/>
</dbReference>
<dbReference type="SUPFAM" id="SSF82171">
    <property type="entry name" value="DPP6 N-terminal domain-like"/>
    <property type="match status" value="1"/>
</dbReference>
<gene>
    <name evidence="1" type="ORF">MNBD_GAMMA12-3256</name>
</gene>
<accession>A0A3B0YVV2</accession>
<proteinExistence type="predicted"/>
<dbReference type="AlphaFoldDB" id="A0A3B0YVV2"/>
<sequence>MFDSLNKMIVSVMIIGLGLVANSPVTLSSDVDVPQQVFFYKIHYQTLYKQFQKIKRLHQREKYYGVIMPDSKNLQTTLYKTKALKITNSTVVVGTVCKVVNYKVLDLDTHFPEVNCGRKGKGFLRHRAFAYDVILNISSNKSTMTVTWKISCGSDSCSTKDWVLSSKRINNKRNRGWMRELKQRDGFFIPTRGEYILFTVLSSHMFNSPKEPKIYIQDLLSQRSRFLVRGLSPAFHPNGKLIFYRDSNGSVFVTTITAKNSIQVFQSPYSEKSMYYKGSVISAGQAPVKFIHSSRILIKFSMLDSNKEAKFIELKIRSNRILRLLKSR</sequence>